<evidence type="ECO:0000313" key="1">
    <source>
        <dbReference type="EMBL" id="EPF46454.1"/>
    </source>
</evidence>
<name>S3MBP5_9SPIR</name>
<dbReference type="PATRIC" id="fig|1125702.3.peg.2033"/>
<dbReference type="GeneID" id="301462096"/>
<dbReference type="RefSeq" id="WP_016519261.1">
    <property type="nucleotide sequence ID" value="NZ_KE332512.1"/>
</dbReference>
<dbReference type="AlphaFoldDB" id="S3MBP5"/>
<dbReference type="Proteomes" id="UP000014605">
    <property type="component" value="Unassembled WGS sequence"/>
</dbReference>
<gene>
    <name evidence="1" type="ORF">HMPREF1222_01976</name>
</gene>
<sequence>MRYGLIMPDVFPFGLFIKRIEQTKTSDESGGENIFTVELTDHSRHEFKVQNGKTGTGATVEAAGLFGFYIDGNTGDLMLSYSGDTAPNLTLNANGELLYTF</sequence>
<organism evidence="1 2">
    <name type="scientific">Treponema vincentii F0403</name>
    <dbReference type="NCBI Taxonomy" id="1125702"/>
    <lineage>
        <taxon>Bacteria</taxon>
        <taxon>Pseudomonadati</taxon>
        <taxon>Spirochaetota</taxon>
        <taxon>Spirochaetia</taxon>
        <taxon>Spirochaetales</taxon>
        <taxon>Treponemataceae</taxon>
        <taxon>Treponema</taxon>
    </lineage>
</organism>
<dbReference type="EMBL" id="ATFC01000009">
    <property type="protein sequence ID" value="EPF46454.1"/>
    <property type="molecule type" value="Genomic_DNA"/>
</dbReference>
<dbReference type="HOGENOM" id="CLU_2290449_0_0_12"/>
<reference evidence="1 2" key="1">
    <citation type="submission" date="2013-04" db="EMBL/GenBank/DDBJ databases">
        <title>The Genome Sequence of Treponema vincentii F0403.</title>
        <authorList>
            <consortium name="The Broad Institute Genomics Platform"/>
            <person name="Earl A."/>
            <person name="Ward D."/>
            <person name="Feldgarden M."/>
            <person name="Gevers D."/>
            <person name="Leonetti C."/>
            <person name="Izard J."/>
            <person name="Walker B."/>
            <person name="Young S."/>
            <person name="Zeng Q."/>
            <person name="Gargeya S."/>
            <person name="Fitzgerald M."/>
            <person name="Haas B."/>
            <person name="Abouelleil A."/>
            <person name="Allen A.W."/>
            <person name="Alvarado L."/>
            <person name="Arachchi H.M."/>
            <person name="Berlin A.M."/>
            <person name="Chapman S.B."/>
            <person name="Gainer-Dewar J."/>
            <person name="Goldberg J."/>
            <person name="Griggs A."/>
            <person name="Gujja S."/>
            <person name="Hansen M."/>
            <person name="Howarth C."/>
            <person name="Imamovic A."/>
            <person name="Ireland A."/>
            <person name="Larimer J."/>
            <person name="McCowan C."/>
            <person name="Murphy C."/>
            <person name="Pearson M."/>
            <person name="Poon T.W."/>
            <person name="Priest M."/>
            <person name="Roberts A."/>
            <person name="Saif S."/>
            <person name="Shea T."/>
            <person name="Sisk P."/>
            <person name="Sykes S."/>
            <person name="Wortman J."/>
            <person name="Nusbaum C."/>
            <person name="Birren B."/>
        </authorList>
    </citation>
    <scope>NUCLEOTIDE SEQUENCE [LARGE SCALE GENOMIC DNA]</scope>
    <source>
        <strain evidence="1 2">F0403</strain>
    </source>
</reference>
<protein>
    <submittedName>
        <fullName evidence="1">Uncharacterized protein</fullName>
    </submittedName>
</protein>
<proteinExistence type="predicted"/>
<evidence type="ECO:0000313" key="2">
    <source>
        <dbReference type="Proteomes" id="UP000014605"/>
    </source>
</evidence>
<comment type="caution">
    <text evidence="1">The sequence shown here is derived from an EMBL/GenBank/DDBJ whole genome shotgun (WGS) entry which is preliminary data.</text>
</comment>
<keyword evidence="2" id="KW-1185">Reference proteome</keyword>
<accession>S3MBP5</accession>